<evidence type="ECO:0000256" key="1">
    <source>
        <dbReference type="SAM" id="MobiDB-lite"/>
    </source>
</evidence>
<dbReference type="AlphaFoldDB" id="A0A0H2SIQ4"/>
<name>A0A0H2SIQ4_9AGAM</name>
<evidence type="ECO:0000313" key="2">
    <source>
        <dbReference type="EMBL" id="KLO16936.1"/>
    </source>
</evidence>
<dbReference type="Proteomes" id="UP000053477">
    <property type="component" value="Unassembled WGS sequence"/>
</dbReference>
<accession>A0A0H2SIQ4</accession>
<protein>
    <submittedName>
        <fullName evidence="2">Uncharacterized protein</fullName>
    </submittedName>
</protein>
<dbReference type="EMBL" id="KQ085910">
    <property type="protein sequence ID" value="KLO16936.1"/>
    <property type="molecule type" value="Genomic_DNA"/>
</dbReference>
<feature type="compositionally biased region" description="Basic and acidic residues" evidence="1">
    <location>
        <begin position="207"/>
        <end position="217"/>
    </location>
</feature>
<evidence type="ECO:0000313" key="3">
    <source>
        <dbReference type="Proteomes" id="UP000053477"/>
    </source>
</evidence>
<sequence>MTYHNVRRERAPVDPAMCYAPLVKTIPLPVVSDHPAHYPASPAHYPHSYAARAPSQTVTPPPEVDLCYAPRVRAIQLPPACGCRGCSSRGSPVPALCESNGLQLQFHQQTTVNSSSPSPVLAPKPGRPIPGSILYYGHGFDDHSSQQQQPHQYQNTVPTSPPTGYIDLLPPHIMFGQKHLPPAYASPPVSPSPSQSHLSRHASRTRTPSDSREFRPR</sequence>
<feature type="compositionally biased region" description="Low complexity" evidence="1">
    <location>
        <begin position="145"/>
        <end position="154"/>
    </location>
</feature>
<organism evidence="2 3">
    <name type="scientific">Schizopora paradoxa</name>
    <dbReference type="NCBI Taxonomy" id="27342"/>
    <lineage>
        <taxon>Eukaryota</taxon>
        <taxon>Fungi</taxon>
        <taxon>Dikarya</taxon>
        <taxon>Basidiomycota</taxon>
        <taxon>Agaricomycotina</taxon>
        <taxon>Agaricomycetes</taxon>
        <taxon>Hymenochaetales</taxon>
        <taxon>Schizoporaceae</taxon>
        <taxon>Schizopora</taxon>
    </lineage>
</organism>
<keyword evidence="3" id="KW-1185">Reference proteome</keyword>
<reference evidence="2 3" key="1">
    <citation type="submission" date="2015-04" db="EMBL/GenBank/DDBJ databases">
        <title>Complete genome sequence of Schizopora paradoxa KUC8140, a cosmopolitan wood degrader in East Asia.</title>
        <authorList>
            <consortium name="DOE Joint Genome Institute"/>
            <person name="Min B."/>
            <person name="Park H."/>
            <person name="Jang Y."/>
            <person name="Kim J.-J."/>
            <person name="Kim K.H."/>
            <person name="Pangilinan J."/>
            <person name="Lipzen A."/>
            <person name="Riley R."/>
            <person name="Grigoriev I.V."/>
            <person name="Spatafora J.W."/>
            <person name="Choi I.-G."/>
        </authorList>
    </citation>
    <scope>NUCLEOTIDE SEQUENCE [LARGE SCALE GENOMIC DNA]</scope>
    <source>
        <strain evidence="2 3">KUC8140</strain>
    </source>
</reference>
<feature type="region of interest" description="Disordered" evidence="1">
    <location>
        <begin position="112"/>
        <end position="217"/>
    </location>
</feature>
<dbReference type="InParanoid" id="A0A0H2SIQ4"/>
<gene>
    <name evidence="2" type="ORF">SCHPADRAFT_937482</name>
</gene>
<proteinExistence type="predicted"/>